<dbReference type="FunFam" id="3.40.50.300:FF:001091">
    <property type="entry name" value="Probable disease resistance protein At1g61300"/>
    <property type="match status" value="1"/>
</dbReference>
<evidence type="ECO:0000256" key="10">
    <source>
        <dbReference type="ARBA" id="ARBA00022840"/>
    </source>
</evidence>
<keyword evidence="8" id="KW-0547">Nucleotide-binding</keyword>
<dbReference type="OMA" id="IETSHSH"/>
<evidence type="ECO:0000256" key="5">
    <source>
        <dbReference type="ARBA" id="ARBA00022614"/>
    </source>
</evidence>
<keyword evidence="4" id="KW-0963">Cytoplasm</keyword>
<dbReference type="InterPro" id="IPR055414">
    <property type="entry name" value="LRR_R13L4/SHOC2-like"/>
</dbReference>
<dbReference type="GO" id="GO:0051607">
    <property type="term" value="P:defense response to virus"/>
    <property type="evidence" value="ECO:0007669"/>
    <property type="project" value="UniProtKB-ARBA"/>
</dbReference>
<keyword evidence="10" id="KW-0067">ATP-binding</keyword>
<evidence type="ECO:0000313" key="15">
    <source>
        <dbReference type="RefSeq" id="XP_016434091.1"/>
    </source>
</evidence>
<dbReference type="Gene3D" id="1.10.8.430">
    <property type="entry name" value="Helical domain of apoptotic protease-activating factors"/>
    <property type="match status" value="1"/>
</dbReference>
<evidence type="ECO:0000256" key="7">
    <source>
        <dbReference type="ARBA" id="ARBA00022737"/>
    </source>
</evidence>
<dbReference type="PRINTS" id="PR00364">
    <property type="entry name" value="DISEASERSIST"/>
</dbReference>
<dbReference type="InterPro" id="IPR044974">
    <property type="entry name" value="Disease_R_plants"/>
</dbReference>
<evidence type="ECO:0000259" key="11">
    <source>
        <dbReference type="Pfam" id="PF00931"/>
    </source>
</evidence>
<dbReference type="GeneID" id="107760541"/>
<dbReference type="OrthoDB" id="1215025at2759"/>
<evidence type="ECO:0000256" key="3">
    <source>
        <dbReference type="ARBA" id="ARBA00008894"/>
    </source>
</evidence>
<dbReference type="Pfam" id="PF23598">
    <property type="entry name" value="LRR_14"/>
    <property type="match status" value="1"/>
</dbReference>
<keyword evidence="9" id="KW-0611">Plant defense</keyword>
<keyword evidence="14" id="KW-1185">Reference proteome</keyword>
<protein>
    <submittedName>
        <fullName evidence="15">Late blight resistance protein homolog R1A-10 isoform X1</fullName>
    </submittedName>
</protein>
<dbReference type="Gene3D" id="1.10.10.10">
    <property type="entry name" value="Winged helix-like DNA-binding domain superfamily/Winged helix DNA-binding domain"/>
    <property type="match status" value="1"/>
</dbReference>
<dbReference type="Pfam" id="PF00931">
    <property type="entry name" value="NB-ARC"/>
    <property type="match status" value="1"/>
</dbReference>
<dbReference type="GO" id="GO:0005524">
    <property type="term" value="F:ATP binding"/>
    <property type="evidence" value="ECO:0007669"/>
    <property type="project" value="UniProtKB-KW"/>
</dbReference>
<dbReference type="SMR" id="A0A1S3X2P2"/>
<dbReference type="PaxDb" id="4097-A0A1S3X2P2"/>
<comment type="subcellular location">
    <subcellularLocation>
        <location evidence="2">Cytoplasm</location>
    </subcellularLocation>
</comment>
<dbReference type="Gene3D" id="3.40.50.300">
    <property type="entry name" value="P-loop containing nucleotide triphosphate hydrolases"/>
    <property type="match status" value="1"/>
</dbReference>
<dbReference type="InterPro" id="IPR002182">
    <property type="entry name" value="NB-ARC"/>
</dbReference>
<feature type="domain" description="NB-ARC" evidence="11">
    <location>
        <begin position="29"/>
        <end position="196"/>
    </location>
</feature>
<organism evidence="14 15">
    <name type="scientific">Nicotiana tabacum</name>
    <name type="common">Common tobacco</name>
    <dbReference type="NCBI Taxonomy" id="4097"/>
    <lineage>
        <taxon>Eukaryota</taxon>
        <taxon>Viridiplantae</taxon>
        <taxon>Streptophyta</taxon>
        <taxon>Embryophyta</taxon>
        <taxon>Tracheophyta</taxon>
        <taxon>Spermatophyta</taxon>
        <taxon>Magnoliopsida</taxon>
        <taxon>eudicotyledons</taxon>
        <taxon>Gunneridae</taxon>
        <taxon>Pentapetalae</taxon>
        <taxon>asterids</taxon>
        <taxon>lamiids</taxon>
        <taxon>Solanales</taxon>
        <taxon>Solanaceae</taxon>
        <taxon>Nicotianoideae</taxon>
        <taxon>Nicotianeae</taxon>
        <taxon>Nicotiana</taxon>
    </lineage>
</organism>
<evidence type="ECO:0000256" key="9">
    <source>
        <dbReference type="ARBA" id="ARBA00022821"/>
    </source>
</evidence>
<dbReference type="SUPFAM" id="SSF52058">
    <property type="entry name" value="L domain-like"/>
    <property type="match status" value="1"/>
</dbReference>
<keyword evidence="5" id="KW-0433">Leucine-rich repeat</keyword>
<dbReference type="FunFam" id="1.10.10.10:FF:000322">
    <property type="entry name" value="Probable disease resistance protein At1g63360"/>
    <property type="match status" value="1"/>
</dbReference>
<comment type="similarity">
    <text evidence="3">Belongs to the disease resistance NB-LRR family.</text>
</comment>
<dbReference type="GO" id="GO:0043531">
    <property type="term" value="F:ADP binding"/>
    <property type="evidence" value="ECO:0007669"/>
    <property type="project" value="InterPro"/>
</dbReference>
<dbReference type="InterPro" id="IPR032675">
    <property type="entry name" value="LRR_dom_sf"/>
</dbReference>
<dbReference type="Pfam" id="PF23559">
    <property type="entry name" value="WHD_DRP"/>
    <property type="match status" value="1"/>
</dbReference>
<evidence type="ECO:0000313" key="14">
    <source>
        <dbReference type="Proteomes" id="UP000790787"/>
    </source>
</evidence>
<dbReference type="InterPro" id="IPR036388">
    <property type="entry name" value="WH-like_DNA-bd_sf"/>
</dbReference>
<keyword evidence="7" id="KW-0677">Repeat</keyword>
<dbReference type="AlphaFoldDB" id="A0A1S3X2P2"/>
<dbReference type="PANTHER" id="PTHR23155:SF1152">
    <property type="entry name" value="AAA+ ATPASE DOMAIN-CONTAINING PROTEIN"/>
    <property type="match status" value="1"/>
</dbReference>
<evidence type="ECO:0000256" key="2">
    <source>
        <dbReference type="ARBA" id="ARBA00004496"/>
    </source>
</evidence>
<dbReference type="GO" id="GO:0005737">
    <property type="term" value="C:cytoplasm"/>
    <property type="evidence" value="ECO:0007669"/>
    <property type="project" value="UniProtKB-SubCell"/>
</dbReference>
<dbReference type="InterPro" id="IPR042197">
    <property type="entry name" value="Apaf_helical"/>
</dbReference>
<name>A0A1S3X2P2_TOBAC</name>
<dbReference type="InterPro" id="IPR027417">
    <property type="entry name" value="P-loop_NTPase"/>
</dbReference>
<evidence type="ECO:0000256" key="4">
    <source>
        <dbReference type="ARBA" id="ARBA00022490"/>
    </source>
</evidence>
<evidence type="ECO:0000256" key="8">
    <source>
        <dbReference type="ARBA" id="ARBA00022741"/>
    </source>
</evidence>
<dbReference type="InterPro" id="IPR058922">
    <property type="entry name" value="WHD_DRP"/>
</dbReference>
<evidence type="ECO:0000256" key="6">
    <source>
        <dbReference type="ARBA" id="ARBA00022667"/>
    </source>
</evidence>
<evidence type="ECO:0000256" key="1">
    <source>
        <dbReference type="ARBA" id="ARBA00002074"/>
    </source>
</evidence>
<dbReference type="KEGG" id="nta:107760541"/>
<feature type="domain" description="Disease resistance protein winged helix" evidence="12">
    <location>
        <begin position="283"/>
        <end position="352"/>
    </location>
</feature>
<gene>
    <name evidence="15" type="primary">LOC107760541</name>
</gene>
<dbReference type="RefSeq" id="XP_016434091.1">
    <property type="nucleotide sequence ID" value="XM_016578605.1"/>
</dbReference>
<reference evidence="14" key="1">
    <citation type="journal article" date="2014" name="Nat. Commun.">
        <title>The tobacco genome sequence and its comparison with those of tomato and potato.</title>
        <authorList>
            <person name="Sierro N."/>
            <person name="Battey J.N."/>
            <person name="Ouadi S."/>
            <person name="Bakaher N."/>
            <person name="Bovet L."/>
            <person name="Willig A."/>
            <person name="Goepfert S."/>
            <person name="Peitsch M.C."/>
            <person name="Ivanov N.V."/>
        </authorList>
    </citation>
    <scope>NUCLEOTIDE SEQUENCE [LARGE SCALE GENOMIC DNA]</scope>
</reference>
<evidence type="ECO:0000259" key="12">
    <source>
        <dbReference type="Pfam" id="PF23559"/>
    </source>
</evidence>
<dbReference type="Proteomes" id="UP000790787">
    <property type="component" value="Chromosome 12"/>
</dbReference>
<dbReference type="Gene3D" id="3.80.10.10">
    <property type="entry name" value="Ribonuclease Inhibitor"/>
    <property type="match status" value="1"/>
</dbReference>
<dbReference type="RefSeq" id="XP_016434091.1">
    <property type="nucleotide sequence ID" value="XM_016578605.2"/>
</dbReference>
<comment type="function">
    <text evidence="1">Confers resistance to late blight (Phytophthora infestans) races carrying the avirulence gene Avr1. Resistance proteins guard the plant against pathogens that contain an appropriate avirulence protein via an indirect interaction with this avirulence protein. That triggers a defense system including the hypersensitive response, which restricts the pathogen growth.</text>
</comment>
<proteinExistence type="inferred from homology"/>
<feature type="domain" description="Disease resistance R13L4/SHOC-2-like LRR" evidence="13">
    <location>
        <begin position="434"/>
        <end position="614"/>
    </location>
</feature>
<accession>A0A1S3X2P2</accession>
<evidence type="ECO:0000259" key="13">
    <source>
        <dbReference type="Pfam" id="PF23598"/>
    </source>
</evidence>
<dbReference type="GO" id="GO:0009626">
    <property type="term" value="P:plant-type hypersensitive response"/>
    <property type="evidence" value="ECO:0007669"/>
    <property type="project" value="UniProtKB-KW"/>
</dbReference>
<dbReference type="SUPFAM" id="SSF52540">
    <property type="entry name" value="P-loop containing nucleoside triphosphate hydrolases"/>
    <property type="match status" value="1"/>
</dbReference>
<dbReference type="PANTHER" id="PTHR23155">
    <property type="entry name" value="DISEASE RESISTANCE PROTEIN RP"/>
    <property type="match status" value="1"/>
</dbReference>
<keyword evidence="6" id="KW-0381">Hypersensitive response</keyword>
<reference evidence="15" key="2">
    <citation type="submission" date="2025-08" db="UniProtKB">
        <authorList>
            <consortium name="RefSeq"/>
        </authorList>
    </citation>
    <scope>IDENTIFICATION</scope>
    <source>
        <tissue evidence="15">Leaf</tissue>
    </source>
</reference>
<sequence>MIGTSTSDSMLPNLEDAIVQGLDDDLEIMVKRLTGPLSALDIVTISGMGGIGKTTLARKAYDHLTIRYHFDLHIWVTISQEFRFRNVLLHALHCISKHTNFFNANDYDKVKDNELADLVQKKLKGQRYLVVVDDIWSTGDWDSIRGIFPEYNNRSRILLTTRETAVAMYVDSISPHHMNLLNLENSWKLLRDNVFGPENDHPHELEKFGKKIVEKCKGLPLTILVIAGHLSKMARTLEAWKDVVRILGEIVASHPDKCLGVLGLSYHHLPNHLKPCFLSMGCFPEDFQVETKRLIQLWIAEGYIRTSRSNKSLEEVAVDYLEDLIGRNLMIRKRRFNGEIKACAMHDLLHEFCLIEAEMTKFMHIDKNYSSLLTQKQNVRRFSFQSQYYSVDDCCKLLPPVATSIYLSRLDLPYATRVKLFGILPIYHPHTVVHEIFSHFNLLRVLSIFHESTNFTSFPLVITKLFHLRYLQVGFDDDIPASISKLQNLQTLILMNQRRDKTLPGTIWMMKNLRHIHLEGATSLRSDILNKHLVTEMPNLQEFSVLCSTSCTNEVFSIIPNLKSLIVCDRLANRLIDMSSLRKLEALKFFVGNSPRSLARFVFPTSLKRLTLTRRFYFPWEYISTLVMLPNLEELKLKNFAVWDKVWRLSDEDKFQSLKLLLFSEIYFRHWEASSDSFPNLKRLVLKKCKYVEDIPIDFAEICSLESIELHNCSTLAEDSARKIEQEQEDMGNNSLKVYIL</sequence>